<keyword evidence="2" id="KW-1185">Reference proteome</keyword>
<evidence type="ECO:0000313" key="1">
    <source>
        <dbReference type="EMBL" id="KAI4354296.1"/>
    </source>
</evidence>
<reference evidence="1 2" key="1">
    <citation type="journal article" date="2022" name="DNA Res.">
        <title>Chromosomal-level genome assembly of the orchid tree Bauhinia variegata (Leguminosae; Cercidoideae) supports the allotetraploid origin hypothesis of Bauhinia.</title>
        <authorList>
            <person name="Zhong Y."/>
            <person name="Chen Y."/>
            <person name="Zheng D."/>
            <person name="Pang J."/>
            <person name="Liu Y."/>
            <person name="Luo S."/>
            <person name="Meng S."/>
            <person name="Qian L."/>
            <person name="Wei D."/>
            <person name="Dai S."/>
            <person name="Zhou R."/>
        </authorList>
    </citation>
    <scope>NUCLEOTIDE SEQUENCE [LARGE SCALE GENOMIC DNA]</scope>
    <source>
        <strain evidence="1">BV-YZ2020</strain>
    </source>
</reference>
<gene>
    <name evidence="1" type="ORF">L6164_003172</name>
</gene>
<proteinExistence type="predicted"/>
<dbReference type="Proteomes" id="UP000828941">
    <property type="component" value="Chromosome 2"/>
</dbReference>
<dbReference type="EMBL" id="CM039427">
    <property type="protein sequence ID" value="KAI4354296.1"/>
    <property type="molecule type" value="Genomic_DNA"/>
</dbReference>
<name>A0ACB9Q0I1_BAUVA</name>
<organism evidence="1 2">
    <name type="scientific">Bauhinia variegata</name>
    <name type="common">Purple orchid tree</name>
    <name type="synonym">Phanera variegata</name>
    <dbReference type="NCBI Taxonomy" id="167791"/>
    <lineage>
        <taxon>Eukaryota</taxon>
        <taxon>Viridiplantae</taxon>
        <taxon>Streptophyta</taxon>
        <taxon>Embryophyta</taxon>
        <taxon>Tracheophyta</taxon>
        <taxon>Spermatophyta</taxon>
        <taxon>Magnoliopsida</taxon>
        <taxon>eudicotyledons</taxon>
        <taxon>Gunneridae</taxon>
        <taxon>Pentapetalae</taxon>
        <taxon>rosids</taxon>
        <taxon>fabids</taxon>
        <taxon>Fabales</taxon>
        <taxon>Fabaceae</taxon>
        <taxon>Cercidoideae</taxon>
        <taxon>Cercideae</taxon>
        <taxon>Bauhiniinae</taxon>
        <taxon>Bauhinia</taxon>
    </lineage>
</organism>
<accession>A0ACB9Q0I1</accession>
<sequence>MQRNHIPISESPVLRAKIGELSDDDKDDFSEDEGSNGDDFNGKEGSKDGVGQTGRNKYLVKVGKDITNLDESRSEICLGLPINKKRKSIDFLPISIWPVTSAKRSMLSEDDNNSSDDKGSDGHDFNSWTAWKGGIVKRGSYILDVTQSAGKSSGDRGSYGHNFNSETACQVGEELRYFYPEPYPMISLPLICPEYITQVHLRETKMKRLWGGIEDCGNLEEIDFSGCEFLEELPDMSKFPKLEILRLAGCTRLRNFPSRLFNENLVALLARKSSGDRGSYGHNFNSETACQVGEGLRYFYPEPFPMISLALICPEYITQVHLRETKMKRLGGGIEDCGNLKEIDFLGCEFLKELPDMSKFSKLEILDLAGCTGLRNFPSRLFNENLVALCLPPSTLWSLVEEDKDVSFCLYSSAKLPKKNKKKKQLQTVQPKVDCDGCELKVKEVPSSLNGLDLGGLRTC</sequence>
<evidence type="ECO:0000313" key="2">
    <source>
        <dbReference type="Proteomes" id="UP000828941"/>
    </source>
</evidence>
<comment type="caution">
    <text evidence="1">The sequence shown here is derived from an EMBL/GenBank/DDBJ whole genome shotgun (WGS) entry which is preliminary data.</text>
</comment>
<protein>
    <submittedName>
        <fullName evidence="1">Uncharacterized protein</fullName>
    </submittedName>
</protein>